<dbReference type="AlphaFoldDB" id="A0AAJ1W6X0"/>
<comment type="caution">
    <text evidence="2">The sequence shown here is derived from an EMBL/GenBank/DDBJ whole genome shotgun (WGS) entry which is preliminary data.</text>
</comment>
<evidence type="ECO:0000313" key="3">
    <source>
        <dbReference type="Proteomes" id="UP001229081"/>
    </source>
</evidence>
<reference evidence="2" key="1">
    <citation type="submission" date="2023-06" db="EMBL/GenBank/DDBJ databases">
        <title>Identification of two novel mycobacterium reveal diversities and complexities of Mycobacterium gordonae clade.</title>
        <authorList>
            <person name="Matsumoto Y."/>
            <person name="Nakamura S."/>
            <person name="Motooka D."/>
            <person name="Fukushima K."/>
        </authorList>
    </citation>
    <scope>NUCLEOTIDE SEQUENCE</scope>
    <source>
        <strain evidence="2">TY812</strain>
    </source>
</reference>
<protein>
    <submittedName>
        <fullName evidence="2">Rep protein</fullName>
    </submittedName>
</protein>
<accession>A0AAJ1W6X0</accession>
<dbReference type="EMBL" id="JAUFSA010000008">
    <property type="protein sequence ID" value="MDP7739756.1"/>
    <property type="molecule type" value="Genomic_DNA"/>
</dbReference>
<evidence type="ECO:0000313" key="2">
    <source>
        <dbReference type="EMBL" id="MDP7739756.1"/>
    </source>
</evidence>
<name>A0AAJ1W6X0_9MYCO</name>
<dbReference type="RefSeq" id="WP_306256169.1">
    <property type="nucleotide sequence ID" value="NZ_JAUFSA010000008.1"/>
</dbReference>
<feature type="region of interest" description="Disordered" evidence="1">
    <location>
        <begin position="91"/>
        <end position="177"/>
    </location>
</feature>
<evidence type="ECO:0000256" key="1">
    <source>
        <dbReference type="SAM" id="MobiDB-lite"/>
    </source>
</evidence>
<organism evidence="2 3">
    <name type="scientific">Mycobacterium paragordonae</name>
    <dbReference type="NCBI Taxonomy" id="1389713"/>
    <lineage>
        <taxon>Bacteria</taxon>
        <taxon>Bacillati</taxon>
        <taxon>Actinomycetota</taxon>
        <taxon>Actinomycetes</taxon>
        <taxon>Mycobacteriales</taxon>
        <taxon>Mycobacteriaceae</taxon>
        <taxon>Mycobacterium</taxon>
    </lineage>
</organism>
<dbReference type="Proteomes" id="UP001229081">
    <property type="component" value="Unassembled WGS sequence"/>
</dbReference>
<gene>
    <name evidence="2" type="ORF">QXL92_34065</name>
</gene>
<proteinExistence type="predicted"/>
<feature type="compositionally biased region" description="Low complexity" evidence="1">
    <location>
        <begin position="130"/>
        <end position="143"/>
    </location>
</feature>
<sequence length="407" mass="43095">MWTSRAGWLEGLHRWAHSPALAQLCAAERVSITAATLLSIAAVMAEHADHATGRHVALTRATIAARAGCDVRTVTTAWRVLRASHWAIEAHRGHGSPDTPSIGRRPSVYHLVPRRDPHPTPNSAEPDFHLPPSGGLSLSPPVGKNSPSGHASEPAHHMSQNGCQTPPARPPRRTTPRPLVTQRLAAALVARTHGLDRAHIGTICDALTAAGIDPTVWTARAITDGLNADMRARGWTWPDHITNPGAFLASRLRRLSWAPPETPTKAGGCAADSLDHTPRPVPLTAASRARIAAAQEQIRHILTNRSQRTHSSPPTAITVSRHAENLPDRPTTADMARRAEQLAADRARIATQLTGRAEHAAAALGSPGHTAARATAAAAARAAVLRRTHTAAAEAADLAARVAAART</sequence>